<comment type="caution">
    <text evidence="3">The sequence shown here is derived from an EMBL/GenBank/DDBJ whole genome shotgun (WGS) entry which is preliminary data.</text>
</comment>
<accession>A0A9D3WB08</accession>
<dbReference type="EMBL" id="JAIQCV010000002">
    <property type="protein sequence ID" value="KAH1120984.1"/>
    <property type="molecule type" value="Genomic_DNA"/>
</dbReference>
<dbReference type="GO" id="GO:0003676">
    <property type="term" value="F:nucleic acid binding"/>
    <property type="evidence" value="ECO:0007669"/>
    <property type="project" value="InterPro"/>
</dbReference>
<dbReference type="GO" id="GO:0008270">
    <property type="term" value="F:zinc ion binding"/>
    <property type="evidence" value="ECO:0007669"/>
    <property type="project" value="UniProtKB-KW"/>
</dbReference>
<sequence length="275" mass="30605">MIGKVKKLDFNRDSRARGQYARMVVFVNLGRPLVSKILISGSPQRIEYDNLPVVCFKCGCYGHTKETCSSVIQTLGVKEKGETSEQTSVITAVAGGGDYSPWMLVERKTRHGNSVSCFPFILNSQNAVDVDQVKVDPHISLQKRAEHVVHFNPTFEENSFVNVEVKEGLLEAKNHLAVVFKNRNILEHVSKEIGGTGPSTGIKFPKEVFKEQNAKVIGPKGGWKLNKTLKGPDNRFKNSKNIRVPSADSMKREVELFAFEINGKSAMDLSRQKGE</sequence>
<dbReference type="PROSITE" id="PS50158">
    <property type="entry name" value="ZF_CCHC"/>
    <property type="match status" value="1"/>
</dbReference>
<dbReference type="PANTHER" id="PTHR31286">
    <property type="entry name" value="GLYCINE-RICH CELL WALL STRUCTURAL PROTEIN 1.8-LIKE"/>
    <property type="match status" value="1"/>
</dbReference>
<evidence type="ECO:0000313" key="4">
    <source>
        <dbReference type="Proteomes" id="UP000828251"/>
    </source>
</evidence>
<dbReference type="InterPro" id="IPR001878">
    <property type="entry name" value="Znf_CCHC"/>
</dbReference>
<protein>
    <recommendedName>
        <fullName evidence="2">CCHC-type domain-containing protein</fullName>
    </recommendedName>
</protein>
<dbReference type="Proteomes" id="UP000828251">
    <property type="component" value="Unassembled WGS sequence"/>
</dbReference>
<keyword evidence="1" id="KW-0479">Metal-binding</keyword>
<organism evidence="3 4">
    <name type="scientific">Gossypium stocksii</name>
    <dbReference type="NCBI Taxonomy" id="47602"/>
    <lineage>
        <taxon>Eukaryota</taxon>
        <taxon>Viridiplantae</taxon>
        <taxon>Streptophyta</taxon>
        <taxon>Embryophyta</taxon>
        <taxon>Tracheophyta</taxon>
        <taxon>Spermatophyta</taxon>
        <taxon>Magnoliopsida</taxon>
        <taxon>eudicotyledons</taxon>
        <taxon>Gunneridae</taxon>
        <taxon>Pentapetalae</taxon>
        <taxon>rosids</taxon>
        <taxon>malvids</taxon>
        <taxon>Malvales</taxon>
        <taxon>Malvaceae</taxon>
        <taxon>Malvoideae</taxon>
        <taxon>Gossypium</taxon>
    </lineage>
</organism>
<name>A0A9D3WB08_9ROSI</name>
<evidence type="ECO:0000259" key="2">
    <source>
        <dbReference type="PROSITE" id="PS50158"/>
    </source>
</evidence>
<dbReference type="PANTHER" id="PTHR31286:SF173">
    <property type="entry name" value="DUF4283 DOMAIN-CONTAINING PROTEIN"/>
    <property type="match status" value="1"/>
</dbReference>
<proteinExistence type="predicted"/>
<keyword evidence="1" id="KW-0862">Zinc</keyword>
<evidence type="ECO:0000256" key="1">
    <source>
        <dbReference type="PROSITE-ProRule" id="PRU00047"/>
    </source>
</evidence>
<dbReference type="AlphaFoldDB" id="A0A9D3WB08"/>
<dbReference type="OrthoDB" id="981997at2759"/>
<keyword evidence="4" id="KW-1185">Reference proteome</keyword>
<reference evidence="3 4" key="1">
    <citation type="journal article" date="2021" name="Plant Biotechnol. J.">
        <title>Multi-omics assisted identification of the key and species-specific regulatory components of drought-tolerant mechanisms in Gossypium stocksii.</title>
        <authorList>
            <person name="Yu D."/>
            <person name="Ke L."/>
            <person name="Zhang D."/>
            <person name="Wu Y."/>
            <person name="Sun Y."/>
            <person name="Mei J."/>
            <person name="Sun J."/>
            <person name="Sun Y."/>
        </authorList>
    </citation>
    <scope>NUCLEOTIDE SEQUENCE [LARGE SCALE GENOMIC DNA]</scope>
    <source>
        <strain evidence="4">cv. E1</strain>
        <tissue evidence="3">Leaf</tissue>
    </source>
</reference>
<gene>
    <name evidence="3" type="ORF">J1N35_004144</name>
</gene>
<keyword evidence="1" id="KW-0863">Zinc-finger</keyword>
<dbReference type="InterPro" id="IPR040256">
    <property type="entry name" value="At4g02000-like"/>
</dbReference>
<feature type="domain" description="CCHC-type" evidence="2">
    <location>
        <begin position="55"/>
        <end position="68"/>
    </location>
</feature>
<evidence type="ECO:0000313" key="3">
    <source>
        <dbReference type="EMBL" id="KAH1120984.1"/>
    </source>
</evidence>